<evidence type="ECO:0000256" key="3">
    <source>
        <dbReference type="ARBA" id="ARBA00022679"/>
    </source>
</evidence>
<dbReference type="Gene3D" id="3.40.50.2000">
    <property type="entry name" value="Glycogen Phosphorylase B"/>
    <property type="match status" value="2"/>
</dbReference>
<name>A0A9D2J323_9MICO</name>
<dbReference type="GO" id="GO:0016757">
    <property type="term" value="F:glycosyltransferase activity"/>
    <property type="evidence" value="ECO:0007669"/>
    <property type="project" value="UniProtKB-KW"/>
</dbReference>
<proteinExistence type="predicted"/>
<dbReference type="SUPFAM" id="SSF53756">
    <property type="entry name" value="UDP-Glycosyltransferase/glycogen phosphorylase"/>
    <property type="match status" value="1"/>
</dbReference>
<keyword evidence="2" id="KW-0328">Glycosyltransferase</keyword>
<dbReference type="Proteomes" id="UP000824037">
    <property type="component" value="Unassembled WGS sequence"/>
</dbReference>
<dbReference type="InterPro" id="IPR001296">
    <property type="entry name" value="Glyco_trans_1"/>
</dbReference>
<dbReference type="Pfam" id="PF13579">
    <property type="entry name" value="Glyco_trans_4_4"/>
    <property type="match status" value="1"/>
</dbReference>
<evidence type="ECO:0000259" key="5">
    <source>
        <dbReference type="Pfam" id="PF13579"/>
    </source>
</evidence>
<evidence type="ECO:0000256" key="2">
    <source>
        <dbReference type="ARBA" id="ARBA00022676"/>
    </source>
</evidence>
<dbReference type="CDD" id="cd03801">
    <property type="entry name" value="GT4_PimA-like"/>
    <property type="match status" value="1"/>
</dbReference>
<sequence>MPDLRIVQLTGSTAGGIGAHVRSLAAAMSADHRVILAGPGAVLAEADADAHTVRIEITDRPQVADARNLTRIRTLARGADVVHAHGLRAGGLAALALSTPALAHTALVVTLHNAPVGSGGVRSVAGGLLRAIAARANAVLGVSSDLVAWADRHGARLTERALIPAPETAPGTPLHGAARRALGLTPEHQLVLTVGRLAPQKGLGLLADAAALLADRVPQVRWLVAGGGPLLDELADQVIGEDLPVILLGRRSDVPDLLASADLLVSTSAWEGQPINVQEALAAGVPVVATDVGGTREVTGAAARLVAYPDADALAAQMTAVLTDPELAADLSRAGRRRAAELPDLADALRQTLGIYARVIA</sequence>
<feature type="domain" description="Glycosyltransferase subfamily 4-like N-terminal" evidence="5">
    <location>
        <begin position="15"/>
        <end position="164"/>
    </location>
</feature>
<dbReference type="PANTHER" id="PTHR45947:SF3">
    <property type="entry name" value="SULFOQUINOVOSYL TRANSFERASE SQD2"/>
    <property type="match status" value="1"/>
</dbReference>
<evidence type="ECO:0000256" key="1">
    <source>
        <dbReference type="ARBA" id="ARBA00021292"/>
    </source>
</evidence>
<evidence type="ECO:0000313" key="7">
    <source>
        <dbReference type="Proteomes" id="UP000824037"/>
    </source>
</evidence>
<dbReference type="AlphaFoldDB" id="A0A9D2J323"/>
<organism evidence="6 7">
    <name type="scientific">Candidatus Ruania gallistercoris</name>
    <dbReference type="NCBI Taxonomy" id="2838746"/>
    <lineage>
        <taxon>Bacteria</taxon>
        <taxon>Bacillati</taxon>
        <taxon>Actinomycetota</taxon>
        <taxon>Actinomycetes</taxon>
        <taxon>Micrococcales</taxon>
        <taxon>Ruaniaceae</taxon>
        <taxon>Ruania</taxon>
    </lineage>
</organism>
<dbReference type="InterPro" id="IPR050194">
    <property type="entry name" value="Glycosyltransferase_grp1"/>
</dbReference>
<reference evidence="6" key="1">
    <citation type="journal article" date="2021" name="PeerJ">
        <title>Extensive microbial diversity within the chicken gut microbiome revealed by metagenomics and culture.</title>
        <authorList>
            <person name="Gilroy R."/>
            <person name="Ravi A."/>
            <person name="Getino M."/>
            <person name="Pursley I."/>
            <person name="Horton D.L."/>
            <person name="Alikhan N.F."/>
            <person name="Baker D."/>
            <person name="Gharbi K."/>
            <person name="Hall N."/>
            <person name="Watson M."/>
            <person name="Adriaenssens E.M."/>
            <person name="Foster-Nyarko E."/>
            <person name="Jarju S."/>
            <person name="Secka A."/>
            <person name="Antonio M."/>
            <person name="Oren A."/>
            <person name="Chaudhuri R.R."/>
            <person name="La Ragione R."/>
            <person name="Hildebrand F."/>
            <person name="Pallen M.J."/>
        </authorList>
    </citation>
    <scope>NUCLEOTIDE SEQUENCE</scope>
    <source>
        <strain evidence="6">ChiGjej4B4-7305</strain>
    </source>
</reference>
<dbReference type="EMBL" id="DXBY01000049">
    <property type="protein sequence ID" value="HIZ34658.1"/>
    <property type="molecule type" value="Genomic_DNA"/>
</dbReference>
<comment type="caution">
    <text evidence="6">The sequence shown here is derived from an EMBL/GenBank/DDBJ whole genome shotgun (WGS) entry which is preliminary data.</text>
</comment>
<evidence type="ECO:0000259" key="4">
    <source>
        <dbReference type="Pfam" id="PF00534"/>
    </source>
</evidence>
<dbReference type="PANTHER" id="PTHR45947">
    <property type="entry name" value="SULFOQUINOVOSYL TRANSFERASE SQD2"/>
    <property type="match status" value="1"/>
</dbReference>
<protein>
    <recommendedName>
        <fullName evidence="1">D-inositol 3-phosphate glycosyltransferase</fullName>
    </recommendedName>
</protein>
<feature type="domain" description="Glycosyl transferase family 1" evidence="4">
    <location>
        <begin position="179"/>
        <end position="338"/>
    </location>
</feature>
<accession>A0A9D2J323</accession>
<dbReference type="Pfam" id="PF00534">
    <property type="entry name" value="Glycos_transf_1"/>
    <property type="match status" value="1"/>
</dbReference>
<gene>
    <name evidence="6" type="ORF">H9815_02680</name>
</gene>
<reference evidence="6" key="2">
    <citation type="submission" date="2021-04" db="EMBL/GenBank/DDBJ databases">
        <authorList>
            <person name="Gilroy R."/>
        </authorList>
    </citation>
    <scope>NUCLEOTIDE SEQUENCE</scope>
    <source>
        <strain evidence="6">ChiGjej4B4-7305</strain>
    </source>
</reference>
<dbReference type="GO" id="GO:1901137">
    <property type="term" value="P:carbohydrate derivative biosynthetic process"/>
    <property type="evidence" value="ECO:0007669"/>
    <property type="project" value="UniProtKB-ARBA"/>
</dbReference>
<evidence type="ECO:0000313" key="6">
    <source>
        <dbReference type="EMBL" id="HIZ34658.1"/>
    </source>
</evidence>
<keyword evidence="3" id="KW-0808">Transferase</keyword>
<dbReference type="InterPro" id="IPR028098">
    <property type="entry name" value="Glyco_trans_4-like_N"/>
</dbReference>